<evidence type="ECO:0000313" key="7">
    <source>
        <dbReference type="Proteomes" id="UP000202440"/>
    </source>
</evidence>
<dbReference type="PANTHER" id="PTHR47506:SF3">
    <property type="entry name" value="HTH-TYPE TRANSCRIPTIONAL REGULATOR LMRA"/>
    <property type="match status" value="1"/>
</dbReference>
<evidence type="ECO:0000313" key="6">
    <source>
        <dbReference type="EMBL" id="ASP39244.1"/>
    </source>
</evidence>
<keyword evidence="2 4" id="KW-0238">DNA-binding</keyword>
<evidence type="ECO:0000256" key="3">
    <source>
        <dbReference type="ARBA" id="ARBA00023163"/>
    </source>
</evidence>
<dbReference type="Proteomes" id="UP000202440">
    <property type="component" value="Chromosome"/>
</dbReference>
<dbReference type="PROSITE" id="PS50977">
    <property type="entry name" value="HTH_TETR_2"/>
    <property type="match status" value="1"/>
</dbReference>
<evidence type="ECO:0000256" key="2">
    <source>
        <dbReference type="ARBA" id="ARBA00023125"/>
    </source>
</evidence>
<evidence type="ECO:0000256" key="4">
    <source>
        <dbReference type="PROSITE-ProRule" id="PRU00335"/>
    </source>
</evidence>
<accession>A0A222FL45</accession>
<dbReference type="PANTHER" id="PTHR47506">
    <property type="entry name" value="TRANSCRIPTIONAL REGULATORY PROTEIN"/>
    <property type="match status" value="1"/>
</dbReference>
<evidence type="ECO:0000259" key="5">
    <source>
        <dbReference type="PROSITE" id="PS50977"/>
    </source>
</evidence>
<feature type="domain" description="HTH tetR-type" evidence="5">
    <location>
        <begin position="1"/>
        <end position="61"/>
    </location>
</feature>
<dbReference type="OrthoDB" id="116240at2"/>
<reference evidence="6 7" key="1">
    <citation type="submission" date="2017-07" db="EMBL/GenBank/DDBJ databases">
        <title>Annotated genome sequence of Bacterioplanes sanyensis isolated from Red Sea.</title>
        <authorList>
            <person name="Rehman Z.U."/>
        </authorList>
    </citation>
    <scope>NUCLEOTIDE SEQUENCE [LARGE SCALE GENOMIC DNA]</scope>
    <source>
        <strain evidence="6 7">NV9</strain>
    </source>
</reference>
<evidence type="ECO:0000256" key="1">
    <source>
        <dbReference type="ARBA" id="ARBA00023015"/>
    </source>
</evidence>
<name>A0A222FL45_9GAMM</name>
<dbReference type="Pfam" id="PF00440">
    <property type="entry name" value="TetR_N"/>
    <property type="match status" value="1"/>
</dbReference>
<dbReference type="SUPFAM" id="SSF46689">
    <property type="entry name" value="Homeodomain-like"/>
    <property type="match status" value="1"/>
</dbReference>
<dbReference type="Gene3D" id="1.10.357.10">
    <property type="entry name" value="Tetracycline Repressor, domain 2"/>
    <property type="match status" value="1"/>
</dbReference>
<dbReference type="GO" id="GO:0003677">
    <property type="term" value="F:DNA binding"/>
    <property type="evidence" value="ECO:0007669"/>
    <property type="project" value="UniProtKB-UniRule"/>
</dbReference>
<keyword evidence="1" id="KW-0805">Transcription regulation</keyword>
<feature type="DNA-binding region" description="H-T-H motif" evidence="4">
    <location>
        <begin position="24"/>
        <end position="43"/>
    </location>
</feature>
<dbReference type="PRINTS" id="PR00455">
    <property type="entry name" value="HTHTETR"/>
</dbReference>
<dbReference type="KEGG" id="bsan:CHH28_11400"/>
<protein>
    <submittedName>
        <fullName evidence="6">TetR family transcriptional regulator</fullName>
    </submittedName>
</protein>
<organism evidence="6 7">
    <name type="scientific">Bacterioplanes sanyensis</name>
    <dbReference type="NCBI Taxonomy" id="1249553"/>
    <lineage>
        <taxon>Bacteria</taxon>
        <taxon>Pseudomonadati</taxon>
        <taxon>Pseudomonadota</taxon>
        <taxon>Gammaproteobacteria</taxon>
        <taxon>Oceanospirillales</taxon>
        <taxon>Oceanospirillaceae</taxon>
        <taxon>Bacterioplanes</taxon>
    </lineage>
</organism>
<dbReference type="InterPro" id="IPR009057">
    <property type="entry name" value="Homeodomain-like_sf"/>
</dbReference>
<keyword evidence="7" id="KW-1185">Reference proteome</keyword>
<gene>
    <name evidence="6" type="ORF">CHH28_11400</name>
</gene>
<proteinExistence type="predicted"/>
<dbReference type="RefSeq" id="WP_094060424.1">
    <property type="nucleotide sequence ID" value="NZ_CP022530.1"/>
</dbReference>
<dbReference type="EMBL" id="CP022530">
    <property type="protein sequence ID" value="ASP39244.1"/>
    <property type="molecule type" value="Genomic_DNA"/>
</dbReference>
<keyword evidence="3" id="KW-0804">Transcription</keyword>
<dbReference type="InterPro" id="IPR001647">
    <property type="entry name" value="HTH_TetR"/>
</dbReference>
<dbReference type="AlphaFoldDB" id="A0A222FL45"/>
<sequence length="184" mass="20958">MDKRLQLVETALQLFYRHSVYSVGINDILQTAGVARKTLYHHFASKEELLLAALQLRDQRWCQWLDERLHTAHTGLALLDELFLALQDWFNGQALGEFYGCFFQHCSAEFSDPEHPVSRLCQQHHLAVSALLLKHLQRCSVTEQAQPCCDLLVLCKDAAIAQAQLGMTDAAERAQRLARKAWPC</sequence>